<dbReference type="Gene3D" id="3.20.20.70">
    <property type="entry name" value="Aldolase class I"/>
    <property type="match status" value="1"/>
</dbReference>
<evidence type="ECO:0000259" key="3">
    <source>
        <dbReference type="Pfam" id="PF00724"/>
    </source>
</evidence>
<evidence type="ECO:0000313" key="4">
    <source>
        <dbReference type="EMBL" id="GKS80563.1"/>
    </source>
</evidence>
<dbReference type="PANTHER" id="PTHR43656">
    <property type="entry name" value="BINDING OXIDOREDUCTASE, PUTATIVE (AFU_ORTHOLOGUE AFUA_2G08260)-RELATED"/>
    <property type="match status" value="1"/>
</dbReference>
<organism evidence="4 5">
    <name type="scientific">Ligilactobacillus pabuli</name>
    <dbReference type="NCBI Taxonomy" id="2886039"/>
    <lineage>
        <taxon>Bacteria</taxon>
        <taxon>Bacillati</taxon>
        <taxon>Bacillota</taxon>
        <taxon>Bacilli</taxon>
        <taxon>Lactobacillales</taxon>
        <taxon>Lactobacillaceae</taxon>
        <taxon>Ligilactobacillus</taxon>
    </lineage>
</organism>
<protein>
    <recommendedName>
        <fullName evidence="3">NADH:flavin oxidoreductase/NADH oxidase N-terminal domain-containing protein</fullName>
    </recommendedName>
</protein>
<dbReference type="InterPro" id="IPR051799">
    <property type="entry name" value="NADH_flavin_oxidoreductase"/>
</dbReference>
<evidence type="ECO:0000256" key="1">
    <source>
        <dbReference type="ARBA" id="ARBA00022630"/>
    </source>
</evidence>
<keyword evidence="2" id="KW-0560">Oxidoreductase</keyword>
<dbReference type="EMBL" id="BQXH01000002">
    <property type="protein sequence ID" value="GKS80563.1"/>
    <property type="molecule type" value="Genomic_DNA"/>
</dbReference>
<gene>
    <name evidence="4" type="ORF">LPAF129_02480</name>
</gene>
<feature type="domain" description="NADH:flavin oxidoreductase/NADH oxidase N-terminal" evidence="3">
    <location>
        <begin position="7"/>
        <end position="188"/>
    </location>
</feature>
<proteinExistence type="predicted"/>
<evidence type="ECO:0000313" key="5">
    <source>
        <dbReference type="Proteomes" id="UP001055149"/>
    </source>
</evidence>
<keyword evidence="5" id="KW-1185">Reference proteome</keyword>
<dbReference type="InterPro" id="IPR013785">
    <property type="entry name" value="Aldolase_TIM"/>
</dbReference>
<dbReference type="InterPro" id="IPR001155">
    <property type="entry name" value="OxRdtase_FMN_N"/>
</dbReference>
<dbReference type="SUPFAM" id="SSF51395">
    <property type="entry name" value="FMN-linked oxidoreductases"/>
    <property type="match status" value="1"/>
</dbReference>
<dbReference type="Proteomes" id="UP001055149">
    <property type="component" value="Unassembled WGS sequence"/>
</dbReference>
<keyword evidence="1" id="KW-0285">Flavoprotein</keyword>
<evidence type="ECO:0000256" key="2">
    <source>
        <dbReference type="ARBA" id="ARBA00023002"/>
    </source>
</evidence>
<accession>A0ABQ5JFC8</accession>
<dbReference type="Pfam" id="PF00724">
    <property type="entry name" value="Oxidored_FMN"/>
    <property type="match status" value="1"/>
</dbReference>
<name>A0ABQ5JFC8_9LACO</name>
<reference evidence="4" key="1">
    <citation type="journal article" date="2022" name="Int. J. Syst. Evol. Microbiol.">
        <title>A novel species of lactic acid bacteria, Ligilactobacillus pabuli sp. nov., isolated from alfalfa silage.</title>
        <authorList>
            <person name="Tohno M."/>
            <person name="Tanizawa Y."/>
            <person name="Sawada H."/>
            <person name="Sakamoto M."/>
            <person name="Ohkuma M."/>
            <person name="Kobayashi H."/>
        </authorList>
    </citation>
    <scope>NUCLEOTIDE SEQUENCE</scope>
    <source>
        <strain evidence="4">AF129</strain>
    </source>
</reference>
<dbReference type="PANTHER" id="PTHR43656:SF2">
    <property type="entry name" value="BINDING OXIDOREDUCTASE, PUTATIVE (AFU_ORTHOLOGUE AFUA_2G08260)-RELATED"/>
    <property type="match status" value="1"/>
</dbReference>
<comment type="caution">
    <text evidence="4">The sequence shown here is derived from an EMBL/GenBank/DDBJ whole genome shotgun (WGS) entry which is preliminary data.</text>
</comment>
<sequence length="255" mass="28806">MTLELPQSAIDCGFDGVEIHGANHYLLQQFFSAWSNRRHDKWGGDSLDSRMFFILEVAKEVFRVAKEYGPKDFIIGYRISPEEVHGKNVGYNWREANELIKRLTSELDFDYIHLSLPQYDAKPADSDQTYAELMRAILPQETKLIIVGNVMDGEAARDALKYTDLVAIGRASMIDPQIARKIVEGRDNEIVSEISPAQIKRSQLTPGLVNLFSDPKMEPHLPGRESIYSMHQAGSLSKSVLKNGTSSEYNLEDLK</sequence>